<dbReference type="Pfam" id="PF00015">
    <property type="entry name" value="MCPsignal"/>
    <property type="match status" value="1"/>
</dbReference>
<dbReference type="KEGG" id="msch:N508_001707"/>
<evidence type="ECO:0000256" key="3">
    <source>
        <dbReference type="ARBA" id="ARBA00029447"/>
    </source>
</evidence>
<dbReference type="Pfam" id="PF22673">
    <property type="entry name" value="MCP-like_PDC_1"/>
    <property type="match status" value="1"/>
</dbReference>
<evidence type="ECO:0000256" key="2">
    <source>
        <dbReference type="ARBA" id="ARBA00023224"/>
    </source>
</evidence>
<comment type="subcellular location">
    <subcellularLocation>
        <location evidence="1">Membrane</location>
    </subcellularLocation>
</comment>
<reference evidence="4" key="3">
    <citation type="submission" date="2022-06" db="EMBL/GenBank/DDBJ databases">
        <title>Resources to Facilitate Use of the Altered Schaedler Flora (ASF) Mouse Model to Study Microbiome Function.</title>
        <authorList>
            <person name="Proctor A."/>
            <person name="Parvinroo S."/>
            <person name="Richie T."/>
            <person name="Jia X."/>
            <person name="Lee S.T.M."/>
            <person name="Karp P.D."/>
            <person name="Paley S."/>
            <person name="Kostic A.D."/>
            <person name="Pierre J.F."/>
            <person name="Wannemuehler M.J."/>
            <person name="Phillips G.J."/>
        </authorList>
    </citation>
    <scope>NUCLEOTIDE SEQUENCE</scope>
    <source>
        <strain evidence="4">ASF457</strain>
    </source>
</reference>
<dbReference type="GO" id="GO:0007165">
    <property type="term" value="P:signal transduction"/>
    <property type="evidence" value="ECO:0007669"/>
    <property type="project" value="UniProtKB-KW"/>
</dbReference>
<dbReference type="InterPro" id="IPR003660">
    <property type="entry name" value="HAMP_dom"/>
</dbReference>
<evidence type="ECO:0000256" key="1">
    <source>
        <dbReference type="ARBA" id="ARBA00004370"/>
    </source>
</evidence>
<keyword evidence="2" id="KW-0807">Transducer</keyword>
<gene>
    <name evidence="4" type="primary">mcpB_2</name>
    <name evidence="4" type="ORF">N508_001707</name>
</gene>
<dbReference type="CDD" id="cd18773">
    <property type="entry name" value="PDC1_HK_sensor"/>
    <property type="match status" value="1"/>
</dbReference>
<accession>V2QCB4</accession>
<comment type="similarity">
    <text evidence="3">Belongs to the methyl-accepting chemotaxis (MCP) protein family.</text>
</comment>
<dbReference type="SMART" id="SM00283">
    <property type="entry name" value="MA"/>
    <property type="match status" value="1"/>
</dbReference>
<dbReference type="InterPro" id="IPR004089">
    <property type="entry name" value="MCPsignal_dom"/>
</dbReference>
<name>V2QCB4_9BACT</name>
<dbReference type="RefSeq" id="WP_023275990.1">
    <property type="nucleotide sequence ID" value="NZ_CP097562.1"/>
</dbReference>
<dbReference type="OrthoDB" id="9760371at2"/>
<dbReference type="SUPFAM" id="SSF103190">
    <property type="entry name" value="Sensory domain-like"/>
    <property type="match status" value="1"/>
</dbReference>
<sequence>MGKNITIKSKVIIVVSVIIAIITIAAIISSYNIFYKNIFATSKLTQYRVASFLSDIVYEELRSRSLAVKSFVNSFNPNEDRVKLSAVLEEFKSINGVLNVSLAYEDGEFTVDTASINSISEDYDHKVRDWYIEGMKVADIYFSEPYQDTTTGEICLTLTYPIKKEGGVKGLMSVDFVLNVNQYLKNLPNERLDGRLYVVHNSGIIASALNKEHLMKNVTQLYDTALVNYINEKIQTRSMAFSEPQEYNSVSGSTRLGQVMPVRDYDFVILYGVDKNTLAKDIAFLALEIAIIILVISIMGVIVLYFLLRKILNPLGVFANEIYKMAENKDLSVKLQIHNNDELGFILKAINTLNQSTEDVVSEVRSSIIEVASANNQLAATMEELSATFNSQSQQVSSMVEGMENVSGISKRTSDALSENMLSLETTANATRHETEKLDNVSEKMTVIEQDTVNLSETIRHLSESSAQIGNILNVINDIANQTNLLALNAAIEAARAGEAGRGFAVVADEVRKLAERTQGATKEIENIISELLKDADNASNAMDKSVTSVHEGTTNITNVTTEIKKAVENVTILYQAMSPVSDAVSEQYATIQTVVDNTQVIAAGIEESNAAVNEVNNTVSHIQQRTEKLKNLIEQFKTNK</sequence>
<proteinExistence type="inferred from homology"/>
<evidence type="ECO:0000313" key="4">
    <source>
        <dbReference type="EMBL" id="USF24618.1"/>
    </source>
</evidence>
<reference evidence="4" key="1">
    <citation type="journal article" date="2014" name="Genome Announc.">
        <title>Draft genome sequences of the altered schaedler flora, a defined bacterial community from gnotobiotic mice.</title>
        <authorList>
            <person name="Wannemuehler M.J."/>
            <person name="Overstreet A.M."/>
            <person name="Ward D.V."/>
            <person name="Phillips G.J."/>
        </authorList>
    </citation>
    <scope>NUCLEOTIDE SEQUENCE</scope>
    <source>
        <strain evidence="4">ASF457</strain>
    </source>
</reference>
<organism evidence="4 5">
    <name type="scientific">Mucispirillum schaedleri ASF457</name>
    <dbReference type="NCBI Taxonomy" id="1379858"/>
    <lineage>
        <taxon>Bacteria</taxon>
        <taxon>Pseudomonadati</taxon>
        <taxon>Deferribacterota</taxon>
        <taxon>Deferribacteres</taxon>
        <taxon>Deferribacterales</taxon>
        <taxon>Mucispirillaceae</taxon>
        <taxon>Mucispirillum</taxon>
    </lineage>
</organism>
<dbReference type="PROSITE" id="PS50111">
    <property type="entry name" value="CHEMOTAXIS_TRANSDUC_2"/>
    <property type="match status" value="1"/>
</dbReference>
<protein>
    <submittedName>
        <fullName evidence="4">Methyl-accepting chemotaxis protein McpB</fullName>
    </submittedName>
</protein>
<dbReference type="Gene3D" id="3.30.450.20">
    <property type="entry name" value="PAS domain"/>
    <property type="match status" value="2"/>
</dbReference>
<dbReference type="InterPro" id="IPR029151">
    <property type="entry name" value="Sensor-like_sf"/>
</dbReference>
<dbReference type="PANTHER" id="PTHR32089:SF112">
    <property type="entry name" value="LYSOZYME-LIKE PROTEIN-RELATED"/>
    <property type="match status" value="1"/>
</dbReference>
<dbReference type="GO" id="GO:0006935">
    <property type="term" value="P:chemotaxis"/>
    <property type="evidence" value="ECO:0007669"/>
    <property type="project" value="UniProtKB-ARBA"/>
</dbReference>
<reference evidence="4" key="2">
    <citation type="submission" date="2022-05" db="EMBL/GenBank/DDBJ databases">
        <authorList>
            <person name="Proctor A.L."/>
            <person name="Phillips G.J."/>
            <person name="Wannemuehler M.J."/>
        </authorList>
    </citation>
    <scope>NUCLEOTIDE SEQUENCE</scope>
    <source>
        <strain evidence="4">ASF457</strain>
    </source>
</reference>
<dbReference type="Pfam" id="PF00672">
    <property type="entry name" value="HAMP"/>
    <property type="match status" value="1"/>
</dbReference>
<dbReference type="SUPFAM" id="SSF58104">
    <property type="entry name" value="Methyl-accepting chemotaxis protein (MCP) signaling domain"/>
    <property type="match status" value="1"/>
</dbReference>
<dbReference type="CDD" id="cd11386">
    <property type="entry name" value="MCP_signal"/>
    <property type="match status" value="1"/>
</dbReference>
<dbReference type="PANTHER" id="PTHR32089">
    <property type="entry name" value="METHYL-ACCEPTING CHEMOTAXIS PROTEIN MCPB"/>
    <property type="match status" value="1"/>
</dbReference>
<evidence type="ECO:0000313" key="5">
    <source>
        <dbReference type="Proteomes" id="UP000017429"/>
    </source>
</evidence>
<dbReference type="Gene3D" id="1.10.287.950">
    <property type="entry name" value="Methyl-accepting chemotaxis protein"/>
    <property type="match status" value="1"/>
</dbReference>
<dbReference type="PROSITE" id="PS50885">
    <property type="entry name" value="HAMP"/>
    <property type="match status" value="1"/>
</dbReference>
<dbReference type="AlphaFoldDB" id="V2QCB4"/>
<keyword evidence="5" id="KW-1185">Reference proteome</keyword>
<dbReference type="GO" id="GO:0016020">
    <property type="term" value="C:membrane"/>
    <property type="evidence" value="ECO:0007669"/>
    <property type="project" value="UniProtKB-SubCell"/>
</dbReference>
<dbReference type="Proteomes" id="UP000017429">
    <property type="component" value="Chromosome"/>
</dbReference>
<dbReference type="EMBL" id="CP097562">
    <property type="protein sequence ID" value="USF24618.1"/>
    <property type="molecule type" value="Genomic_DNA"/>
</dbReference>
<dbReference type="eggNOG" id="COG0840">
    <property type="taxonomic scope" value="Bacteria"/>
</dbReference>
<dbReference type="FunFam" id="1.10.287.950:FF:000001">
    <property type="entry name" value="Methyl-accepting chemotaxis sensory transducer"/>
    <property type="match status" value="1"/>
</dbReference>